<sequence length="305" mass="34681">MSQFSFEYPLLLLVLLFFIVCSKWCKERSRAIFFPHVHTLMTKEVHKSSLLSWLKWIGIVAAVIALASPVLTKNYVNSKKEGRDIVLVIDSSDSMRQMGFDPNDPYKNKFDVVKEVVGDFIKKRKNDRIGMVTFADVAFIASPLTFEKEFLTNITEMQELGMAGKRTAINDALVQAYNLLSKSKSKSKIVILLTDGRDNMSKVPLSDVKHMIEKRDVKLYTIGIGGSRDYDARYLQTLARAGKGQAYAARSAAMLSNIYDEINKLEVTKLDSKKIVEHTYLYVYPLFLAILSLLLFIYYRNSKGV</sequence>
<dbReference type="RefSeq" id="WP_067331292.1">
    <property type="nucleotide sequence ID" value="NZ_LNKT01000034.1"/>
</dbReference>
<dbReference type="PRINTS" id="PR00453">
    <property type="entry name" value="VWFADOMAIN"/>
</dbReference>
<gene>
    <name evidence="7" type="ORF">AS592_06155</name>
</gene>
<protein>
    <recommendedName>
        <fullName evidence="6">VWFA domain-containing protein</fullName>
    </recommendedName>
</protein>
<dbReference type="PANTHER" id="PTHR22550">
    <property type="entry name" value="SPORE GERMINATION PROTEIN"/>
    <property type="match status" value="1"/>
</dbReference>
<dbReference type="STRING" id="1630136.AS592_06155"/>
<keyword evidence="4 5" id="KW-0472">Membrane</keyword>
<evidence type="ECO:0000256" key="5">
    <source>
        <dbReference type="SAM" id="Phobius"/>
    </source>
</evidence>
<dbReference type="Proteomes" id="UP000075359">
    <property type="component" value="Unassembled WGS sequence"/>
</dbReference>
<dbReference type="SMART" id="SM00327">
    <property type="entry name" value="VWA"/>
    <property type="match status" value="1"/>
</dbReference>
<proteinExistence type="predicted"/>
<evidence type="ECO:0000313" key="8">
    <source>
        <dbReference type="Proteomes" id="UP000075359"/>
    </source>
</evidence>
<comment type="caution">
    <text evidence="7">The sequence shown here is derived from an EMBL/GenBank/DDBJ whole genome shotgun (WGS) entry which is preliminary data.</text>
</comment>
<feature type="transmembrane region" description="Helical" evidence="5">
    <location>
        <begin position="279"/>
        <end position="299"/>
    </location>
</feature>
<evidence type="ECO:0000313" key="7">
    <source>
        <dbReference type="EMBL" id="KYJ86375.1"/>
    </source>
</evidence>
<dbReference type="InterPro" id="IPR036465">
    <property type="entry name" value="vWFA_dom_sf"/>
</dbReference>
<feature type="domain" description="VWFA" evidence="6">
    <location>
        <begin position="84"/>
        <end position="262"/>
    </location>
</feature>
<organism evidence="7 8">
    <name type="scientific">Sulfurovum riftiae</name>
    <dbReference type="NCBI Taxonomy" id="1630136"/>
    <lineage>
        <taxon>Bacteria</taxon>
        <taxon>Pseudomonadati</taxon>
        <taxon>Campylobacterota</taxon>
        <taxon>Epsilonproteobacteria</taxon>
        <taxon>Campylobacterales</taxon>
        <taxon>Sulfurovaceae</taxon>
        <taxon>Sulfurovum</taxon>
    </lineage>
</organism>
<keyword evidence="8" id="KW-1185">Reference proteome</keyword>
<evidence type="ECO:0000256" key="4">
    <source>
        <dbReference type="ARBA" id="ARBA00023136"/>
    </source>
</evidence>
<dbReference type="PROSITE" id="PS50234">
    <property type="entry name" value="VWFA"/>
    <property type="match status" value="1"/>
</dbReference>
<keyword evidence="1" id="KW-1003">Cell membrane</keyword>
<dbReference type="AlphaFoldDB" id="A0A151CFS2"/>
<accession>A0A151CFS2</accession>
<feature type="transmembrane region" description="Helical" evidence="5">
    <location>
        <begin position="49"/>
        <end position="71"/>
    </location>
</feature>
<reference evidence="7 8" key="1">
    <citation type="submission" date="2015-11" db="EMBL/GenBank/DDBJ databases">
        <title>Draft genome of Sulfurovum riftiae 1812E, a member of the Epsilonproteobacteria isolated from the tube of the deep-sea hydrothermal vent tubewom Riftia pachyptila.</title>
        <authorList>
            <person name="Vetriani C."/>
            <person name="Giovannelli D."/>
        </authorList>
    </citation>
    <scope>NUCLEOTIDE SEQUENCE [LARGE SCALE GENOMIC DNA]</scope>
    <source>
        <strain evidence="7 8">1812E</strain>
    </source>
</reference>
<dbReference type="Gene3D" id="3.40.50.410">
    <property type="entry name" value="von Willebrand factor, type A domain"/>
    <property type="match status" value="1"/>
</dbReference>
<evidence type="ECO:0000256" key="2">
    <source>
        <dbReference type="ARBA" id="ARBA00022692"/>
    </source>
</evidence>
<dbReference type="InterPro" id="IPR050768">
    <property type="entry name" value="UPF0353/GerABKA_families"/>
</dbReference>
<evidence type="ECO:0000256" key="3">
    <source>
        <dbReference type="ARBA" id="ARBA00022989"/>
    </source>
</evidence>
<dbReference type="Pfam" id="PF00092">
    <property type="entry name" value="VWA"/>
    <property type="match status" value="1"/>
</dbReference>
<dbReference type="SUPFAM" id="SSF53300">
    <property type="entry name" value="vWA-like"/>
    <property type="match status" value="1"/>
</dbReference>
<dbReference type="EMBL" id="LNKT01000034">
    <property type="protein sequence ID" value="KYJ86375.1"/>
    <property type="molecule type" value="Genomic_DNA"/>
</dbReference>
<keyword evidence="2 5" id="KW-0812">Transmembrane</keyword>
<dbReference type="InterPro" id="IPR002035">
    <property type="entry name" value="VWF_A"/>
</dbReference>
<name>A0A151CFS2_9BACT</name>
<keyword evidence="3 5" id="KW-1133">Transmembrane helix</keyword>
<dbReference type="OrthoDB" id="6206554at2"/>
<evidence type="ECO:0000256" key="1">
    <source>
        <dbReference type="ARBA" id="ARBA00022475"/>
    </source>
</evidence>
<dbReference type="PANTHER" id="PTHR22550:SF5">
    <property type="entry name" value="LEUCINE ZIPPER PROTEIN 4"/>
    <property type="match status" value="1"/>
</dbReference>
<evidence type="ECO:0000259" key="6">
    <source>
        <dbReference type="PROSITE" id="PS50234"/>
    </source>
</evidence>